<comment type="similarity">
    <text evidence="2">In the C-terminal section; belongs to the NAD synthetase family.</text>
</comment>
<evidence type="ECO:0000256" key="6">
    <source>
        <dbReference type="ARBA" id="ARBA00022840"/>
    </source>
</evidence>
<feature type="non-terminal residue" evidence="11">
    <location>
        <position position="376"/>
    </location>
</feature>
<dbReference type="InterPro" id="IPR014445">
    <property type="entry name" value="Gln-dep_NAD_synthase"/>
</dbReference>
<dbReference type="CDD" id="cd00553">
    <property type="entry name" value="NAD_synthase"/>
    <property type="match status" value="1"/>
</dbReference>
<dbReference type="AlphaFoldDB" id="A0A7V2SUS8"/>
<evidence type="ECO:0000256" key="3">
    <source>
        <dbReference type="ARBA" id="ARBA00012743"/>
    </source>
</evidence>
<evidence type="ECO:0000256" key="9">
    <source>
        <dbReference type="RuleBase" id="RU003811"/>
    </source>
</evidence>
<dbReference type="PANTHER" id="PTHR23090">
    <property type="entry name" value="NH 3 /GLUTAMINE-DEPENDENT NAD + SYNTHETASE"/>
    <property type="match status" value="1"/>
</dbReference>
<dbReference type="InterPro" id="IPR003010">
    <property type="entry name" value="C-N_Hydrolase"/>
</dbReference>
<dbReference type="Pfam" id="PF02540">
    <property type="entry name" value="NAD_synthase"/>
    <property type="match status" value="1"/>
</dbReference>
<dbReference type="GO" id="GO:0004359">
    <property type="term" value="F:glutaminase activity"/>
    <property type="evidence" value="ECO:0007669"/>
    <property type="project" value="InterPro"/>
</dbReference>
<name>A0A7V2SUS8_9BACT</name>
<dbReference type="InterPro" id="IPR000132">
    <property type="entry name" value="Nitrilase/CN_hydratase_CS"/>
</dbReference>
<dbReference type="Proteomes" id="UP000885797">
    <property type="component" value="Unassembled WGS sequence"/>
</dbReference>
<feature type="domain" description="CN hydrolase" evidence="10">
    <location>
        <begin position="1"/>
        <end position="255"/>
    </location>
</feature>
<keyword evidence="5 9" id="KW-0547">Nucleotide-binding</keyword>
<keyword evidence="6 9" id="KW-0067">ATP-binding</keyword>
<dbReference type="InterPro" id="IPR003694">
    <property type="entry name" value="NAD_synthase"/>
</dbReference>
<sequence length="376" mass="41606">MKIAIAQVNNTIGTFSENLEKVHRLYMKAADLGADLVIFPELCLTGYPPQDLLERRDFVEQQEAAFRRLVQLTSEVGLVIGHISKNPAPGEKPLFSSVSLIQGGTVVHTSHKRLLPTYDVFDERRYFEPGRESLPVDFKGLRIGLTVCEDIWTDQHICPECRYNVDPARELSMKGIDLLINVSASPFHLGKLQQRRGIAAHITNEIKCPLIYVNSVGGQDCLVFDGASFAMDPSGEVFAQLPLFKEELTTIELDKREGPTCQLLDQEAPLAIEALKLALRDYMKRSGFKDVVVGLSGGIDSSVTATIAKEAIGGEHVLGVIMPSRFTSKESIEDAEELAANLGIETLTIPIKEVFNAYLTTLSPFFEGRPWDVTEE</sequence>
<dbReference type="UniPathway" id="UPA00253">
    <property type="reaction ID" value="UER00334"/>
</dbReference>
<organism evidence="11">
    <name type="scientific">Dissulfuribacter thermophilus</name>
    <dbReference type="NCBI Taxonomy" id="1156395"/>
    <lineage>
        <taxon>Bacteria</taxon>
        <taxon>Pseudomonadati</taxon>
        <taxon>Thermodesulfobacteriota</taxon>
        <taxon>Dissulfuribacteria</taxon>
        <taxon>Dissulfuribacterales</taxon>
        <taxon>Dissulfuribacteraceae</taxon>
        <taxon>Dissulfuribacter</taxon>
    </lineage>
</organism>
<evidence type="ECO:0000256" key="5">
    <source>
        <dbReference type="ARBA" id="ARBA00022741"/>
    </source>
</evidence>
<dbReference type="GO" id="GO:0009435">
    <property type="term" value="P:NAD+ biosynthetic process"/>
    <property type="evidence" value="ECO:0007669"/>
    <property type="project" value="UniProtKB-UniPathway"/>
</dbReference>
<dbReference type="SUPFAM" id="SSF52402">
    <property type="entry name" value="Adenine nucleotide alpha hydrolases-like"/>
    <property type="match status" value="1"/>
</dbReference>
<dbReference type="EC" id="6.3.5.1" evidence="3"/>
<comment type="caution">
    <text evidence="11">The sequence shown here is derived from an EMBL/GenBank/DDBJ whole genome shotgun (WGS) entry which is preliminary data.</text>
</comment>
<dbReference type="InterPro" id="IPR022310">
    <property type="entry name" value="NAD/GMP_synthase"/>
</dbReference>
<reference evidence="11" key="1">
    <citation type="journal article" date="2020" name="mSystems">
        <title>Genome- and Community-Level Interaction Insights into Carbon Utilization and Element Cycling Functions of Hydrothermarchaeota in Hydrothermal Sediment.</title>
        <authorList>
            <person name="Zhou Z."/>
            <person name="Liu Y."/>
            <person name="Xu W."/>
            <person name="Pan J."/>
            <person name="Luo Z.H."/>
            <person name="Li M."/>
        </authorList>
    </citation>
    <scope>NUCLEOTIDE SEQUENCE [LARGE SCALE GENOMIC DNA]</scope>
    <source>
        <strain evidence="11">HyVt-503</strain>
    </source>
</reference>
<keyword evidence="4 9" id="KW-0436">Ligase</keyword>
<dbReference type="Gene3D" id="3.60.110.10">
    <property type="entry name" value="Carbon-nitrogen hydrolase"/>
    <property type="match status" value="1"/>
</dbReference>
<dbReference type="NCBIfam" id="TIGR00552">
    <property type="entry name" value="nadE"/>
    <property type="match status" value="1"/>
</dbReference>
<evidence type="ECO:0000256" key="2">
    <source>
        <dbReference type="ARBA" id="ARBA00007145"/>
    </source>
</evidence>
<dbReference type="PROSITE" id="PS00920">
    <property type="entry name" value="NITRIL_CHT_1"/>
    <property type="match status" value="1"/>
</dbReference>
<proteinExistence type="inferred from homology"/>
<dbReference type="Gene3D" id="3.40.50.620">
    <property type="entry name" value="HUPs"/>
    <property type="match status" value="1"/>
</dbReference>
<dbReference type="SUPFAM" id="SSF56317">
    <property type="entry name" value="Carbon-nitrogen hydrolase"/>
    <property type="match status" value="1"/>
</dbReference>
<dbReference type="GO" id="GO:0005524">
    <property type="term" value="F:ATP binding"/>
    <property type="evidence" value="ECO:0007669"/>
    <property type="project" value="UniProtKB-KW"/>
</dbReference>
<evidence type="ECO:0000256" key="7">
    <source>
        <dbReference type="ARBA" id="ARBA00023027"/>
    </source>
</evidence>
<dbReference type="GO" id="GO:0005737">
    <property type="term" value="C:cytoplasm"/>
    <property type="evidence" value="ECO:0007669"/>
    <property type="project" value="InterPro"/>
</dbReference>
<keyword evidence="7 9" id="KW-0520">NAD</keyword>
<feature type="active site" description="Proton acceptor" evidence="8">
    <location>
        <position position="41"/>
    </location>
</feature>
<dbReference type="PROSITE" id="PS50263">
    <property type="entry name" value="CN_HYDROLASE"/>
    <property type="match status" value="1"/>
</dbReference>
<accession>A0A7V2SUS8</accession>
<gene>
    <name evidence="11" type="primary">nadE</name>
    <name evidence="11" type="ORF">ENJ63_00420</name>
</gene>
<dbReference type="InterPro" id="IPR036526">
    <property type="entry name" value="C-N_Hydrolase_sf"/>
</dbReference>
<dbReference type="EMBL" id="DRND01000039">
    <property type="protein sequence ID" value="HFC46327.1"/>
    <property type="molecule type" value="Genomic_DNA"/>
</dbReference>
<protein>
    <recommendedName>
        <fullName evidence="3">NAD(+) synthase (glutamine-hydrolyzing)</fullName>
        <ecNumber evidence="3">6.3.5.1</ecNumber>
    </recommendedName>
</protein>
<evidence type="ECO:0000256" key="4">
    <source>
        <dbReference type="ARBA" id="ARBA00022598"/>
    </source>
</evidence>
<dbReference type="Pfam" id="PF00795">
    <property type="entry name" value="CN_hydrolase"/>
    <property type="match status" value="1"/>
</dbReference>
<evidence type="ECO:0000256" key="8">
    <source>
        <dbReference type="PROSITE-ProRule" id="PRU10139"/>
    </source>
</evidence>
<dbReference type="InterPro" id="IPR014729">
    <property type="entry name" value="Rossmann-like_a/b/a_fold"/>
</dbReference>
<comment type="pathway">
    <text evidence="1">Cofactor biosynthesis; NAD(+) biosynthesis; NAD(+) from deamido-NAD(+) (L-Gln route): step 1/1.</text>
</comment>
<evidence type="ECO:0000313" key="11">
    <source>
        <dbReference type="EMBL" id="HFC46327.1"/>
    </source>
</evidence>
<dbReference type="CDD" id="cd07570">
    <property type="entry name" value="GAT_Gln-NAD-synth"/>
    <property type="match status" value="1"/>
</dbReference>
<dbReference type="GO" id="GO:0003952">
    <property type="term" value="F:NAD+ synthase (glutamine-hydrolyzing) activity"/>
    <property type="evidence" value="ECO:0007669"/>
    <property type="project" value="UniProtKB-EC"/>
</dbReference>
<dbReference type="PANTHER" id="PTHR23090:SF9">
    <property type="entry name" value="GLUTAMINE-DEPENDENT NAD(+) SYNTHETASE"/>
    <property type="match status" value="1"/>
</dbReference>
<dbReference type="PIRSF" id="PIRSF006630">
    <property type="entry name" value="NADS_GAT"/>
    <property type="match status" value="1"/>
</dbReference>
<evidence type="ECO:0000256" key="1">
    <source>
        <dbReference type="ARBA" id="ARBA00005188"/>
    </source>
</evidence>
<evidence type="ECO:0000259" key="10">
    <source>
        <dbReference type="PROSITE" id="PS50263"/>
    </source>
</evidence>
<comment type="similarity">
    <text evidence="9">Belongs to the NAD synthetase family.</text>
</comment>
<dbReference type="GO" id="GO:0000257">
    <property type="term" value="F:nitrilase activity"/>
    <property type="evidence" value="ECO:0007669"/>
    <property type="project" value="UniProtKB-ARBA"/>
</dbReference>